<dbReference type="PANTHER" id="PTHR31672">
    <property type="entry name" value="BNACNNG10540D PROTEIN"/>
    <property type="match status" value="1"/>
</dbReference>
<keyword evidence="3" id="KW-1185">Reference proteome</keyword>
<dbReference type="AlphaFoldDB" id="A0AAN9PBY3"/>
<dbReference type="Pfam" id="PF07734">
    <property type="entry name" value="FBA_1"/>
    <property type="match status" value="1"/>
</dbReference>
<dbReference type="CDD" id="cd22157">
    <property type="entry name" value="F-box_AtFBW1-like"/>
    <property type="match status" value="1"/>
</dbReference>
<dbReference type="SMART" id="SM00256">
    <property type="entry name" value="FBOX"/>
    <property type="match status" value="1"/>
</dbReference>
<sequence length="392" mass="45073">MSRQKQVYESGAEWLPVLPDHLIVEILSWAPVKSLIRFKCVSKSWNSLIGSDSHFRKLHLQRSSAKPTNLQLLIDSSCVETMGPSWPVTELLDNPSYTLNPKPQHLYTQDHSFIGTCNGLIALRGSSIYRVGLLRYFWVCFWNPATRTKSRNSPSCYGLTRFGFGYDPINDTYKVVGLFSNPIRLQVPQRDRVRVYSMGGNCWRDVASFPEDGVTLEKMNGVCVNGTLNWVAFRHNSDNIVKQVVIVSFHLGNETNAEFPLPNLLDHETWFLLSPTLWVLKDCLYVSHYHAANHYMIWQMKEFGVKESWRVFLNIDLDCLPSKYPGFRMMPLPMCLFENNNVLMIFSEGFYQRYAVLYKHKDSTVASLGIRTTIFLYSVLYYAESLVSVSPT</sequence>
<evidence type="ECO:0000259" key="1">
    <source>
        <dbReference type="PROSITE" id="PS50181"/>
    </source>
</evidence>
<dbReference type="PANTHER" id="PTHR31672:SF13">
    <property type="entry name" value="F-BOX PROTEIN CPR30-LIKE"/>
    <property type="match status" value="1"/>
</dbReference>
<dbReference type="SUPFAM" id="SSF81383">
    <property type="entry name" value="F-box domain"/>
    <property type="match status" value="1"/>
</dbReference>
<reference evidence="2 3" key="1">
    <citation type="submission" date="2024-01" db="EMBL/GenBank/DDBJ databases">
        <title>The genomes of 5 underutilized Papilionoideae crops provide insights into root nodulation and disease resistance.</title>
        <authorList>
            <person name="Yuan L."/>
        </authorList>
    </citation>
    <scope>NUCLEOTIDE SEQUENCE [LARGE SCALE GENOMIC DNA]</scope>
    <source>
        <strain evidence="2">LY-2023</strain>
        <tissue evidence="2">Leaf</tissue>
    </source>
</reference>
<dbReference type="InterPro" id="IPR006527">
    <property type="entry name" value="F-box-assoc_dom_typ1"/>
</dbReference>
<dbReference type="PROSITE" id="PS50181">
    <property type="entry name" value="FBOX"/>
    <property type="match status" value="1"/>
</dbReference>
<dbReference type="NCBIfam" id="TIGR01640">
    <property type="entry name" value="F_box_assoc_1"/>
    <property type="match status" value="1"/>
</dbReference>
<accession>A0AAN9PBY3</accession>
<name>A0AAN9PBY3_CLITE</name>
<dbReference type="EMBL" id="JAYKXN010000004">
    <property type="protein sequence ID" value="KAK7293133.1"/>
    <property type="molecule type" value="Genomic_DNA"/>
</dbReference>
<comment type="caution">
    <text evidence="2">The sequence shown here is derived from an EMBL/GenBank/DDBJ whole genome shotgun (WGS) entry which is preliminary data.</text>
</comment>
<evidence type="ECO:0000313" key="3">
    <source>
        <dbReference type="Proteomes" id="UP001359559"/>
    </source>
</evidence>
<gene>
    <name evidence="2" type="ORF">RJT34_15994</name>
</gene>
<protein>
    <recommendedName>
        <fullName evidence="1">F-box domain-containing protein</fullName>
    </recommendedName>
</protein>
<dbReference type="InterPro" id="IPR050796">
    <property type="entry name" value="SCF_F-box_component"/>
</dbReference>
<organism evidence="2 3">
    <name type="scientific">Clitoria ternatea</name>
    <name type="common">Butterfly pea</name>
    <dbReference type="NCBI Taxonomy" id="43366"/>
    <lineage>
        <taxon>Eukaryota</taxon>
        <taxon>Viridiplantae</taxon>
        <taxon>Streptophyta</taxon>
        <taxon>Embryophyta</taxon>
        <taxon>Tracheophyta</taxon>
        <taxon>Spermatophyta</taxon>
        <taxon>Magnoliopsida</taxon>
        <taxon>eudicotyledons</taxon>
        <taxon>Gunneridae</taxon>
        <taxon>Pentapetalae</taxon>
        <taxon>rosids</taxon>
        <taxon>fabids</taxon>
        <taxon>Fabales</taxon>
        <taxon>Fabaceae</taxon>
        <taxon>Papilionoideae</taxon>
        <taxon>50 kb inversion clade</taxon>
        <taxon>NPAAA clade</taxon>
        <taxon>indigoferoid/millettioid clade</taxon>
        <taxon>Phaseoleae</taxon>
        <taxon>Clitoria</taxon>
    </lineage>
</organism>
<dbReference type="Pfam" id="PF00646">
    <property type="entry name" value="F-box"/>
    <property type="match status" value="1"/>
</dbReference>
<dbReference type="InterPro" id="IPR036047">
    <property type="entry name" value="F-box-like_dom_sf"/>
</dbReference>
<feature type="domain" description="F-box" evidence="1">
    <location>
        <begin position="12"/>
        <end position="58"/>
    </location>
</feature>
<proteinExistence type="predicted"/>
<evidence type="ECO:0000313" key="2">
    <source>
        <dbReference type="EMBL" id="KAK7293133.1"/>
    </source>
</evidence>
<dbReference type="InterPro" id="IPR001810">
    <property type="entry name" value="F-box_dom"/>
</dbReference>
<dbReference type="Gene3D" id="1.20.1280.50">
    <property type="match status" value="1"/>
</dbReference>
<dbReference type="InterPro" id="IPR017451">
    <property type="entry name" value="F-box-assoc_interact_dom"/>
</dbReference>
<dbReference type="Proteomes" id="UP001359559">
    <property type="component" value="Unassembled WGS sequence"/>
</dbReference>